<dbReference type="Proteomes" id="UP000003240">
    <property type="component" value="Unassembled WGS sequence"/>
</dbReference>
<evidence type="ECO:0000256" key="1">
    <source>
        <dbReference type="SAM" id="Phobius"/>
    </source>
</evidence>
<reference evidence="2 3" key="1">
    <citation type="journal article" date="2011" name="EMBO J.">
        <title>Structural diversity of bacterial flagellar motors.</title>
        <authorList>
            <person name="Chen S."/>
            <person name="Beeby M."/>
            <person name="Murphy G.E."/>
            <person name="Leadbetter J.R."/>
            <person name="Hendrixson D.R."/>
            <person name="Briegel A."/>
            <person name="Li Z."/>
            <person name="Shi J."/>
            <person name="Tocheva E.I."/>
            <person name="Muller A."/>
            <person name="Dobro M.J."/>
            <person name="Jensen G.J."/>
        </authorList>
    </citation>
    <scope>NUCLEOTIDE SEQUENCE [LARGE SCALE GENOMIC DNA]</scope>
    <source>
        <strain evidence="2 3">DSM 6540</strain>
    </source>
</reference>
<feature type="transmembrane region" description="Helical" evidence="1">
    <location>
        <begin position="41"/>
        <end position="61"/>
    </location>
</feature>
<keyword evidence="1" id="KW-0472">Membrane</keyword>
<keyword evidence="3" id="KW-1185">Reference proteome</keyword>
<dbReference type="EMBL" id="AFGF01000107">
    <property type="protein sequence ID" value="EGO63485.1"/>
    <property type="molecule type" value="Genomic_DNA"/>
</dbReference>
<keyword evidence="1" id="KW-1133">Transmembrane helix</keyword>
<accession>F7NK44</accession>
<sequence length="64" mass="7014">MANKEEIKEKAKEVGKKLDESGHELDGWVRGKAEKHKFTNFQVWVGLAILGLALIGLAKVAGLL</sequence>
<keyword evidence="1" id="KW-0812">Transmembrane</keyword>
<dbReference type="AlphaFoldDB" id="F7NK44"/>
<gene>
    <name evidence="2" type="ORF">ALO_12286</name>
</gene>
<proteinExistence type="predicted"/>
<dbReference type="STRING" id="1009370.ALO_12286"/>
<comment type="caution">
    <text evidence="2">The sequence shown here is derived from an EMBL/GenBank/DDBJ whole genome shotgun (WGS) entry which is preliminary data.</text>
</comment>
<dbReference type="RefSeq" id="WP_004096045.1">
    <property type="nucleotide sequence ID" value="NZ_AFGF01000107.1"/>
</dbReference>
<evidence type="ECO:0000313" key="2">
    <source>
        <dbReference type="EMBL" id="EGO63485.1"/>
    </source>
</evidence>
<evidence type="ECO:0000313" key="3">
    <source>
        <dbReference type="Proteomes" id="UP000003240"/>
    </source>
</evidence>
<name>F7NK44_9FIRM</name>
<organism evidence="2 3">
    <name type="scientific">Acetonema longum DSM 6540</name>
    <dbReference type="NCBI Taxonomy" id="1009370"/>
    <lineage>
        <taxon>Bacteria</taxon>
        <taxon>Bacillati</taxon>
        <taxon>Bacillota</taxon>
        <taxon>Negativicutes</taxon>
        <taxon>Acetonemataceae</taxon>
        <taxon>Acetonema</taxon>
    </lineage>
</organism>
<protein>
    <submittedName>
        <fullName evidence="2">Uncharacterized protein</fullName>
    </submittedName>
</protein>